<reference evidence="2 3" key="1">
    <citation type="submission" date="2019-10" db="EMBL/GenBank/DDBJ databases">
        <authorList>
            <person name="Palmer J.M."/>
        </authorList>
    </citation>
    <scope>NUCLEOTIDE SEQUENCE [LARGE SCALE GENOMIC DNA]</scope>
    <source>
        <strain evidence="2 3">TWF730</strain>
    </source>
</reference>
<evidence type="ECO:0000256" key="1">
    <source>
        <dbReference type="SAM" id="MobiDB-lite"/>
    </source>
</evidence>
<dbReference type="Proteomes" id="UP001373714">
    <property type="component" value="Unassembled WGS sequence"/>
</dbReference>
<dbReference type="GO" id="GO:0006396">
    <property type="term" value="P:RNA processing"/>
    <property type="evidence" value="ECO:0007669"/>
    <property type="project" value="InterPro"/>
</dbReference>
<name>A0AAV9U5H2_9PEZI</name>
<feature type="compositionally biased region" description="Low complexity" evidence="1">
    <location>
        <begin position="1"/>
        <end position="16"/>
    </location>
</feature>
<sequence length="368" mass="43342">MSKSPTAPSPTAASPTEAKLPVQDPPSGTLGLEFYRIPPVGDPSYRPLHLHDPHIVPYDRRTDPIFRLPSPEVLPALPLITKESTYRRVFTLYEVDIPGESRHTLQTWGDEVFEWMIQTVLHSNYGMLLRPEFDTYYEELLIRNIMNTEQAHYFGTLYGFDDRLQRHSNRNLSYLEIQKFLPDTFYAYIGAVEQTRGKEIALKWLGDLMKPILEYRVTEVTRTWPASSFKRAVKGWKKDVLEGRIHKDFLIEPRYYEIEDFEWMGTVWKSWGNLAEEIVEGMLKNLRRHLRAYVGPSRTIDTPIITCECEWHPSDKVWSYLIYFSFNREVFYVGVHQIRRLAEWQAVWKAVSQVTDDKSEVFKYATWY</sequence>
<dbReference type="Gene3D" id="1.10.1520.10">
    <property type="entry name" value="Ribonuclease III domain"/>
    <property type="match status" value="1"/>
</dbReference>
<evidence type="ECO:0000313" key="3">
    <source>
        <dbReference type="Proteomes" id="UP001373714"/>
    </source>
</evidence>
<keyword evidence="3" id="KW-1185">Reference proteome</keyword>
<dbReference type="InterPro" id="IPR036389">
    <property type="entry name" value="RNase_III_sf"/>
</dbReference>
<organism evidence="2 3">
    <name type="scientific">Orbilia blumenaviensis</name>
    <dbReference type="NCBI Taxonomy" id="1796055"/>
    <lineage>
        <taxon>Eukaryota</taxon>
        <taxon>Fungi</taxon>
        <taxon>Dikarya</taxon>
        <taxon>Ascomycota</taxon>
        <taxon>Pezizomycotina</taxon>
        <taxon>Orbiliomycetes</taxon>
        <taxon>Orbiliales</taxon>
        <taxon>Orbiliaceae</taxon>
        <taxon>Orbilia</taxon>
    </lineage>
</organism>
<comment type="caution">
    <text evidence="2">The sequence shown here is derived from an EMBL/GenBank/DDBJ whole genome shotgun (WGS) entry which is preliminary data.</text>
</comment>
<dbReference type="GO" id="GO:0004525">
    <property type="term" value="F:ribonuclease III activity"/>
    <property type="evidence" value="ECO:0007669"/>
    <property type="project" value="InterPro"/>
</dbReference>
<feature type="region of interest" description="Disordered" evidence="1">
    <location>
        <begin position="1"/>
        <end position="25"/>
    </location>
</feature>
<dbReference type="SUPFAM" id="SSF69065">
    <property type="entry name" value="RNase III domain-like"/>
    <property type="match status" value="1"/>
</dbReference>
<accession>A0AAV9U5H2</accession>
<proteinExistence type="predicted"/>
<protein>
    <submittedName>
        <fullName evidence="2">Uncharacterized protein</fullName>
    </submittedName>
</protein>
<evidence type="ECO:0000313" key="2">
    <source>
        <dbReference type="EMBL" id="KAK6335945.1"/>
    </source>
</evidence>
<gene>
    <name evidence="2" type="ORF">TWF730_003320</name>
</gene>
<dbReference type="AlphaFoldDB" id="A0AAV9U5H2"/>
<dbReference type="EMBL" id="JAVHNS010000014">
    <property type="protein sequence ID" value="KAK6335945.1"/>
    <property type="molecule type" value="Genomic_DNA"/>
</dbReference>